<feature type="domain" description="DUF3752" evidence="2">
    <location>
        <begin position="181"/>
        <end position="313"/>
    </location>
</feature>
<feature type="region of interest" description="Disordered" evidence="1">
    <location>
        <begin position="1"/>
        <end position="24"/>
    </location>
</feature>
<dbReference type="InterPro" id="IPR022226">
    <property type="entry name" value="DUF3752"/>
</dbReference>
<keyword evidence="4" id="KW-1185">Reference proteome</keyword>
<accession>A0A2S2QWL8</accession>
<feature type="region of interest" description="Disordered" evidence="1">
    <location>
        <begin position="237"/>
        <end position="294"/>
    </location>
</feature>
<evidence type="ECO:0000259" key="2">
    <source>
        <dbReference type="Pfam" id="PF12572"/>
    </source>
</evidence>
<name>A0A2S2QWL8_9HEMI</name>
<dbReference type="OrthoDB" id="341477at2759"/>
<dbReference type="InterPro" id="IPR046331">
    <property type="entry name" value="GPAM1-like"/>
</dbReference>
<dbReference type="Proteomes" id="UP000694846">
    <property type="component" value="Unplaced"/>
</dbReference>
<dbReference type="PANTHER" id="PTHR46370:SF1">
    <property type="entry name" value="GPALPP MOTIFS-CONTAINING PROTEIN 1"/>
    <property type="match status" value="1"/>
</dbReference>
<evidence type="ECO:0000256" key="1">
    <source>
        <dbReference type="SAM" id="MobiDB-lite"/>
    </source>
</evidence>
<feature type="compositionally biased region" description="Basic and acidic residues" evidence="1">
    <location>
        <begin position="206"/>
        <end position="221"/>
    </location>
</feature>
<feature type="region of interest" description="Disordered" evidence="1">
    <location>
        <begin position="182"/>
        <end position="221"/>
    </location>
</feature>
<dbReference type="AlphaFoldDB" id="A0A2S2QWL8"/>
<gene>
    <name evidence="5" type="primary">LOC112684157</name>
    <name evidence="3" type="ORF">g.1849</name>
</gene>
<dbReference type="Pfam" id="PF12572">
    <property type="entry name" value="DUF3752"/>
    <property type="match status" value="1"/>
</dbReference>
<evidence type="ECO:0000313" key="5">
    <source>
        <dbReference type="RefSeq" id="XP_025411297.1"/>
    </source>
</evidence>
<evidence type="ECO:0000313" key="3">
    <source>
        <dbReference type="EMBL" id="MBY82161.1"/>
    </source>
</evidence>
<dbReference type="RefSeq" id="XP_025411297.1">
    <property type="nucleotide sequence ID" value="XM_025555512.1"/>
</dbReference>
<proteinExistence type="predicted"/>
<sequence>MGKEHKKHKKHKHSKHKHKFKKEEYHIPIVPLKSSFQPKSLTSVVNISKDTKPIGPILPTNLSNSESDEANIPTSESNHSYGPSLPPHLVPQKRVPGPSLPLDYKIEEESKPIDDNDLGFGPLPAELIASDSEQLFIQKQLELRANYMKRKFAGEIYEESKHQTAREKWMLELPPEKAANLGLGARKFRKSEAPDMSNRSEWTDTPLDKERKVQEPKTAKETSIDTLKLIAIQKRDEQMEEQLAESSEKRKPYSLLEMHQEKLKKLKKEKNKDELPNERRPFSREIDLQSNKFDNAQKKSILKKASQLNCRFSQGESKFL</sequence>
<protein>
    <submittedName>
        <fullName evidence="5">GPALPP motifs-containing protein 1</fullName>
    </submittedName>
</protein>
<dbReference type="PANTHER" id="PTHR46370">
    <property type="entry name" value="GPALPP MOTIFS-CONTAINING PROTEIN 1"/>
    <property type="match status" value="1"/>
</dbReference>
<reference evidence="3" key="1">
    <citation type="submission" date="2018-04" db="EMBL/GenBank/DDBJ databases">
        <title>Transcriptome assembly of Sipha flava.</title>
        <authorList>
            <person name="Scully E.D."/>
            <person name="Geib S.M."/>
            <person name="Palmer N.A."/>
            <person name="Koch K."/>
            <person name="Bradshaw J."/>
            <person name="Heng-Moss T."/>
            <person name="Sarath G."/>
        </authorList>
    </citation>
    <scope>NUCLEOTIDE SEQUENCE</scope>
</reference>
<feature type="compositionally biased region" description="Polar residues" evidence="1">
    <location>
        <begin position="72"/>
        <end position="81"/>
    </location>
</feature>
<organism evidence="3">
    <name type="scientific">Sipha flava</name>
    <name type="common">yellow sugarcane aphid</name>
    <dbReference type="NCBI Taxonomy" id="143950"/>
    <lineage>
        <taxon>Eukaryota</taxon>
        <taxon>Metazoa</taxon>
        <taxon>Ecdysozoa</taxon>
        <taxon>Arthropoda</taxon>
        <taxon>Hexapoda</taxon>
        <taxon>Insecta</taxon>
        <taxon>Pterygota</taxon>
        <taxon>Neoptera</taxon>
        <taxon>Paraneoptera</taxon>
        <taxon>Hemiptera</taxon>
        <taxon>Sternorrhyncha</taxon>
        <taxon>Aphidomorpha</taxon>
        <taxon>Aphidoidea</taxon>
        <taxon>Aphididae</taxon>
        <taxon>Sipha</taxon>
    </lineage>
</organism>
<feature type="region of interest" description="Disordered" evidence="1">
    <location>
        <begin position="50"/>
        <end position="102"/>
    </location>
</feature>
<evidence type="ECO:0000313" key="4">
    <source>
        <dbReference type="Proteomes" id="UP000694846"/>
    </source>
</evidence>
<dbReference type="EMBL" id="GGMS01012958">
    <property type="protein sequence ID" value="MBY82161.1"/>
    <property type="molecule type" value="Transcribed_RNA"/>
</dbReference>
<dbReference type="GeneID" id="112684157"/>
<feature type="compositionally biased region" description="Basic residues" evidence="1">
    <location>
        <begin position="1"/>
        <end position="20"/>
    </location>
</feature>
<feature type="compositionally biased region" description="Basic and acidic residues" evidence="1">
    <location>
        <begin position="270"/>
        <end position="287"/>
    </location>
</feature>
<reference evidence="5" key="2">
    <citation type="submission" date="2025-04" db="UniProtKB">
        <authorList>
            <consortium name="RefSeq"/>
        </authorList>
    </citation>
    <scope>IDENTIFICATION</scope>
    <source>
        <tissue evidence="5">Whole body</tissue>
    </source>
</reference>